<keyword evidence="1" id="KW-1133">Transmembrane helix</keyword>
<gene>
    <name evidence="2" type="ORF">HPHI1048_LOCUS15381</name>
</gene>
<keyword evidence="1" id="KW-0472">Membrane</keyword>
<feature type="transmembrane region" description="Helical" evidence="1">
    <location>
        <begin position="73"/>
        <end position="92"/>
    </location>
</feature>
<keyword evidence="1" id="KW-0812">Transmembrane</keyword>
<organism evidence="2">
    <name type="scientific">Hanusia phi</name>
    <dbReference type="NCBI Taxonomy" id="3032"/>
    <lineage>
        <taxon>Eukaryota</taxon>
        <taxon>Cryptophyceae</taxon>
        <taxon>Pyrenomonadales</taxon>
        <taxon>Geminigeraceae</taxon>
        <taxon>Hanusia</taxon>
    </lineage>
</organism>
<dbReference type="InterPro" id="IPR003377">
    <property type="entry name" value="Cornichon"/>
</dbReference>
<reference evidence="2" key="1">
    <citation type="submission" date="2021-01" db="EMBL/GenBank/DDBJ databases">
        <authorList>
            <person name="Corre E."/>
            <person name="Pelletier E."/>
            <person name="Niang G."/>
            <person name="Scheremetjew M."/>
            <person name="Finn R."/>
            <person name="Kale V."/>
            <person name="Holt S."/>
            <person name="Cochrane G."/>
            <person name="Meng A."/>
            <person name="Brown T."/>
            <person name="Cohen L."/>
        </authorList>
    </citation>
    <scope>NUCLEOTIDE SEQUENCE</scope>
    <source>
        <strain evidence="2">CCMP325</strain>
    </source>
</reference>
<feature type="transmembrane region" description="Helical" evidence="1">
    <location>
        <begin position="118"/>
        <end position="138"/>
    </location>
</feature>
<protein>
    <submittedName>
        <fullName evidence="2">Uncharacterized protein</fullName>
    </submittedName>
</protein>
<feature type="transmembrane region" description="Helical" evidence="1">
    <location>
        <begin position="6"/>
        <end position="24"/>
    </location>
</feature>
<dbReference type="EMBL" id="HBEO01022747">
    <property type="protein sequence ID" value="CAD8493057.1"/>
    <property type="molecule type" value="Transcribed_RNA"/>
</dbReference>
<sequence length="145" mass="16521">MVFFSIALFIMNVAMIAISIMKILKYAELQEDHLNPTDFAKSMNGISKLEVMCQAAFSAAILIYFALNPAHGFYLKFLLMGVNAGYLFLLFARYSSKRYLVDPAKVWMQSFKNEMQRMMMTSVAFSVSSFLLCMFNLIREVTTVG</sequence>
<dbReference type="GO" id="GO:0016192">
    <property type="term" value="P:vesicle-mediated transport"/>
    <property type="evidence" value="ECO:0007669"/>
    <property type="project" value="InterPro"/>
</dbReference>
<dbReference type="SMART" id="SM01398">
    <property type="entry name" value="Cornichon"/>
    <property type="match status" value="1"/>
</dbReference>
<evidence type="ECO:0000313" key="2">
    <source>
        <dbReference type="EMBL" id="CAD8493057.1"/>
    </source>
</evidence>
<proteinExistence type="predicted"/>
<dbReference type="Pfam" id="PF03311">
    <property type="entry name" value="Cornichon"/>
    <property type="match status" value="1"/>
</dbReference>
<dbReference type="AlphaFoldDB" id="A0A7S0EVN0"/>
<evidence type="ECO:0000256" key="1">
    <source>
        <dbReference type="SAM" id="Phobius"/>
    </source>
</evidence>
<name>A0A7S0EVN0_9CRYP</name>
<accession>A0A7S0EVN0</accession>
<feature type="transmembrane region" description="Helical" evidence="1">
    <location>
        <begin position="45"/>
        <end position="67"/>
    </location>
</feature>